<dbReference type="SUPFAM" id="SSF53187">
    <property type="entry name" value="Zn-dependent exopeptidases"/>
    <property type="match status" value="1"/>
</dbReference>
<dbReference type="GO" id="GO:0016787">
    <property type="term" value="F:hydrolase activity"/>
    <property type="evidence" value="ECO:0007669"/>
    <property type="project" value="UniProtKB-KW"/>
</dbReference>
<gene>
    <name evidence="6" type="ORF">KUV50_08495</name>
</gene>
<dbReference type="Gene3D" id="3.30.70.360">
    <property type="match status" value="1"/>
</dbReference>
<feature type="domain" description="Peptidase M20 dimerisation" evidence="5">
    <location>
        <begin position="184"/>
        <end position="301"/>
    </location>
</feature>
<dbReference type="GO" id="GO:0046872">
    <property type="term" value="F:metal ion binding"/>
    <property type="evidence" value="ECO:0007669"/>
    <property type="project" value="UniProtKB-KW"/>
</dbReference>
<evidence type="ECO:0000256" key="4">
    <source>
        <dbReference type="ARBA" id="ARBA00022833"/>
    </source>
</evidence>
<dbReference type="PROSITE" id="PS00758">
    <property type="entry name" value="ARGE_DAPE_CPG2_1"/>
    <property type="match status" value="1"/>
</dbReference>
<keyword evidence="7" id="KW-1185">Reference proteome</keyword>
<accession>A0A953HTR0</accession>
<dbReference type="InterPro" id="IPR001261">
    <property type="entry name" value="ArgE/DapE_CS"/>
</dbReference>
<keyword evidence="4" id="KW-0862">Zinc</keyword>
<evidence type="ECO:0000256" key="3">
    <source>
        <dbReference type="ARBA" id="ARBA00022801"/>
    </source>
</evidence>
<dbReference type="Pfam" id="PF01546">
    <property type="entry name" value="Peptidase_M20"/>
    <property type="match status" value="1"/>
</dbReference>
<organism evidence="6 7">
    <name type="scientific">Membranihabitans marinus</name>
    <dbReference type="NCBI Taxonomy" id="1227546"/>
    <lineage>
        <taxon>Bacteria</taxon>
        <taxon>Pseudomonadati</taxon>
        <taxon>Bacteroidota</taxon>
        <taxon>Saprospiria</taxon>
        <taxon>Saprospirales</taxon>
        <taxon>Saprospiraceae</taxon>
        <taxon>Membranihabitans</taxon>
    </lineage>
</organism>
<dbReference type="PANTHER" id="PTHR43808:SF32">
    <property type="entry name" value="ARGE_DAPE-RELATED DEACYLASE"/>
    <property type="match status" value="1"/>
</dbReference>
<dbReference type="InterPro" id="IPR050072">
    <property type="entry name" value="Peptidase_M20A"/>
</dbReference>
<dbReference type="AlphaFoldDB" id="A0A953HTR0"/>
<evidence type="ECO:0000256" key="2">
    <source>
        <dbReference type="ARBA" id="ARBA00022723"/>
    </source>
</evidence>
<evidence type="ECO:0000259" key="5">
    <source>
        <dbReference type="Pfam" id="PF07687"/>
    </source>
</evidence>
<dbReference type="Pfam" id="PF07687">
    <property type="entry name" value="M20_dimer"/>
    <property type="match status" value="1"/>
</dbReference>
<protein>
    <submittedName>
        <fullName evidence="6">M20/M25/M40 family metallo-hydrolase</fullName>
    </submittedName>
</protein>
<sequence length="405" mass="43465">MLLTIDQETAYYISVLEKTVNINSGTMNFEGVRRVGDVYITEFEKLGMETQWIDGAAFKRAGHVVARTHGTTGPRLLLIGHLDTVFEPESPFQSLVMVNDSIMKGPGVSDMKGGNVIILMALRALKEANLLHDMQIEVVLTGDEEHSGRPIELSKKALTDGAQRADIALAFENADGNPETLVVSRRGWTGWTLQVSGTPAHSSQVFTDGVGVGAIYEASRILNTFYQELTNEKNLTFNPGVIVGGTTTSYDSEQSQGTAFGKSNVVAQEAKVSGDLRAVSPEQLERAQKIMLRIASNNYPGTTAELTFSRAGYPPLPSTAGNQKLLHLYSTVSEDLGFGPVTAVDPRNAGAADISFTSGLVDMAVDGLGMSGAGAHTIHETGDLSKIPVQAKRAAVLMYRLANLY</sequence>
<dbReference type="PANTHER" id="PTHR43808">
    <property type="entry name" value="ACETYLORNITHINE DEACETYLASE"/>
    <property type="match status" value="1"/>
</dbReference>
<proteinExistence type="predicted"/>
<evidence type="ECO:0000256" key="1">
    <source>
        <dbReference type="ARBA" id="ARBA00001947"/>
    </source>
</evidence>
<dbReference type="SUPFAM" id="SSF55031">
    <property type="entry name" value="Bacterial exopeptidase dimerisation domain"/>
    <property type="match status" value="1"/>
</dbReference>
<dbReference type="Gene3D" id="3.40.630.10">
    <property type="entry name" value="Zn peptidases"/>
    <property type="match status" value="1"/>
</dbReference>
<dbReference type="EMBL" id="JAHVHU010000007">
    <property type="protein sequence ID" value="MBY5958165.1"/>
    <property type="molecule type" value="Genomic_DNA"/>
</dbReference>
<evidence type="ECO:0000313" key="6">
    <source>
        <dbReference type="EMBL" id="MBY5958165.1"/>
    </source>
</evidence>
<keyword evidence="2" id="KW-0479">Metal-binding</keyword>
<comment type="cofactor">
    <cofactor evidence="1">
        <name>Zn(2+)</name>
        <dbReference type="ChEBI" id="CHEBI:29105"/>
    </cofactor>
</comment>
<dbReference type="RefSeq" id="WP_222579696.1">
    <property type="nucleotide sequence ID" value="NZ_JAHVHU010000007.1"/>
</dbReference>
<dbReference type="InterPro" id="IPR002933">
    <property type="entry name" value="Peptidase_M20"/>
</dbReference>
<reference evidence="6" key="1">
    <citation type="submission" date="2021-06" db="EMBL/GenBank/DDBJ databases">
        <title>44 bacteria genomes isolated from Dapeng, Shenzhen.</title>
        <authorList>
            <person name="Zheng W."/>
            <person name="Yu S."/>
            <person name="Huang Y."/>
        </authorList>
    </citation>
    <scope>NUCLEOTIDE SEQUENCE</scope>
    <source>
        <strain evidence="6">DP5N28-2</strain>
    </source>
</reference>
<comment type="caution">
    <text evidence="6">The sequence shown here is derived from an EMBL/GenBank/DDBJ whole genome shotgun (WGS) entry which is preliminary data.</text>
</comment>
<evidence type="ECO:0000313" key="7">
    <source>
        <dbReference type="Proteomes" id="UP000753961"/>
    </source>
</evidence>
<name>A0A953HTR0_9BACT</name>
<keyword evidence="3" id="KW-0378">Hydrolase</keyword>
<dbReference type="InterPro" id="IPR011650">
    <property type="entry name" value="Peptidase_M20_dimer"/>
</dbReference>
<dbReference type="InterPro" id="IPR036264">
    <property type="entry name" value="Bact_exopeptidase_dim_dom"/>
</dbReference>
<dbReference type="Proteomes" id="UP000753961">
    <property type="component" value="Unassembled WGS sequence"/>
</dbReference>